<comment type="caution">
    <text evidence="3">The sequence shown here is derived from an EMBL/GenBank/DDBJ whole genome shotgun (WGS) entry which is preliminary data.</text>
</comment>
<organism evidence="3 4">
    <name type="scientific">Candidatus Marimicrobium litorale</name>
    <dbReference type="NCBI Taxonomy" id="2518991"/>
    <lineage>
        <taxon>Bacteria</taxon>
        <taxon>Pseudomonadati</taxon>
        <taxon>Pseudomonadota</taxon>
        <taxon>Gammaproteobacteria</taxon>
        <taxon>Cellvibrionales</taxon>
        <taxon>Halieaceae</taxon>
        <taxon>Marimicrobium</taxon>
    </lineage>
</organism>
<dbReference type="Proteomes" id="UP001143304">
    <property type="component" value="Unassembled WGS sequence"/>
</dbReference>
<accession>A0ABT3T1U3</accession>
<keyword evidence="4" id="KW-1185">Reference proteome</keyword>
<dbReference type="InterPro" id="IPR007040">
    <property type="entry name" value="Ribosome_modulation_factor"/>
</dbReference>
<dbReference type="Pfam" id="PF04957">
    <property type="entry name" value="RMF"/>
    <property type="match status" value="1"/>
</dbReference>
<sequence>MRRQKRDMKTRAYDRGYQAGLSRRSIDFCPHVEEAHRLNWISGWREGRYDEWDGYTGVSGVHKIRAL</sequence>
<name>A0ABT3T1U3_9GAMM</name>
<gene>
    <name evidence="3" type="ORF">EYC82_02485</name>
</gene>
<evidence type="ECO:0000256" key="2">
    <source>
        <dbReference type="ARBA" id="ARBA00022845"/>
    </source>
</evidence>
<evidence type="ECO:0000313" key="3">
    <source>
        <dbReference type="EMBL" id="MCX2976223.1"/>
    </source>
</evidence>
<evidence type="ECO:0000313" key="4">
    <source>
        <dbReference type="Proteomes" id="UP001143304"/>
    </source>
</evidence>
<dbReference type="NCBIfam" id="NF011162">
    <property type="entry name" value="PRK14563.1"/>
    <property type="match status" value="1"/>
</dbReference>
<dbReference type="Gene3D" id="1.10.10.620">
    <property type="entry name" value="ribosome modulation factor like domain"/>
    <property type="match status" value="1"/>
</dbReference>
<dbReference type="InterPro" id="IPR023200">
    <property type="entry name" value="RMF_sf"/>
</dbReference>
<reference evidence="3" key="1">
    <citation type="submission" date="2019-02" db="EMBL/GenBank/DDBJ databases">
        <authorList>
            <person name="Li S.-H."/>
        </authorList>
    </citation>
    <scope>NUCLEOTIDE SEQUENCE</scope>
    <source>
        <strain evidence="3">IMCC11814</strain>
    </source>
</reference>
<dbReference type="RefSeq" id="WP_279247977.1">
    <property type="nucleotide sequence ID" value="NZ_SHNO01000001.1"/>
</dbReference>
<keyword evidence="1" id="KW-0963">Cytoplasm</keyword>
<evidence type="ECO:0000256" key="1">
    <source>
        <dbReference type="ARBA" id="ARBA00022490"/>
    </source>
</evidence>
<protein>
    <submittedName>
        <fullName evidence="3">Ribosome modulation factor</fullName>
    </submittedName>
</protein>
<keyword evidence="2" id="KW-0810">Translation regulation</keyword>
<dbReference type="NCBIfam" id="NF041886">
    <property type="entry name" value="Rmf_CrpP_fam"/>
    <property type="match status" value="1"/>
</dbReference>
<proteinExistence type="predicted"/>
<dbReference type="EMBL" id="SHNO01000001">
    <property type="protein sequence ID" value="MCX2976223.1"/>
    <property type="molecule type" value="Genomic_DNA"/>
</dbReference>